<dbReference type="Proteomes" id="UP000483820">
    <property type="component" value="Chromosome X"/>
</dbReference>
<dbReference type="KEGG" id="crq:GCK72_023336"/>
<dbReference type="CTD" id="9809493"/>
<dbReference type="RefSeq" id="XP_003106744.2">
    <property type="nucleotide sequence ID" value="XM_003106696.2"/>
</dbReference>
<sequence>MMECWKTVLDKAMDAVRDVHPSPYNLDGMYEPIRQTLDFHHIEQINTMVFHFRELSREVTSHLGVIPNTVIRELRSLNQRIVDTIELMESDMVRNERAPYEAKLGFYRQEYLDMTVHLKDLVNILHNVQPQPQVTPTEQP</sequence>
<comment type="caution">
    <text evidence="1">The sequence shown here is derived from an EMBL/GenBank/DDBJ whole genome shotgun (WGS) entry which is preliminary data.</text>
</comment>
<organism evidence="1 2">
    <name type="scientific">Caenorhabditis remanei</name>
    <name type="common">Caenorhabditis vulgaris</name>
    <dbReference type="NCBI Taxonomy" id="31234"/>
    <lineage>
        <taxon>Eukaryota</taxon>
        <taxon>Metazoa</taxon>
        <taxon>Ecdysozoa</taxon>
        <taxon>Nematoda</taxon>
        <taxon>Chromadorea</taxon>
        <taxon>Rhabditida</taxon>
        <taxon>Rhabditina</taxon>
        <taxon>Rhabditomorpha</taxon>
        <taxon>Rhabditoidea</taxon>
        <taxon>Rhabditidae</taxon>
        <taxon>Peloderinae</taxon>
        <taxon>Caenorhabditis</taxon>
    </lineage>
</organism>
<protein>
    <submittedName>
        <fullName evidence="1">Uncharacterized protein</fullName>
    </submittedName>
</protein>
<evidence type="ECO:0000313" key="2">
    <source>
        <dbReference type="Proteomes" id="UP000483820"/>
    </source>
</evidence>
<name>A0A6A5FW70_CAERE</name>
<accession>A0A6A5FW70</accession>
<dbReference type="GeneID" id="9809493"/>
<dbReference type="AlphaFoldDB" id="A0A6A5FW70"/>
<gene>
    <name evidence="1" type="ORF">GCK72_023336</name>
</gene>
<dbReference type="EMBL" id="WUAV01000006">
    <property type="protein sequence ID" value="KAF1746878.1"/>
    <property type="molecule type" value="Genomic_DNA"/>
</dbReference>
<proteinExistence type="predicted"/>
<evidence type="ECO:0000313" key="1">
    <source>
        <dbReference type="EMBL" id="KAF1746878.1"/>
    </source>
</evidence>
<reference evidence="1 2" key="1">
    <citation type="submission" date="2019-12" db="EMBL/GenBank/DDBJ databases">
        <title>Chromosome-level assembly of the Caenorhabditis remanei genome.</title>
        <authorList>
            <person name="Teterina A.A."/>
            <person name="Willis J.H."/>
            <person name="Phillips P.C."/>
        </authorList>
    </citation>
    <scope>NUCLEOTIDE SEQUENCE [LARGE SCALE GENOMIC DNA]</scope>
    <source>
        <strain evidence="1 2">PX506</strain>
        <tissue evidence="1">Whole organism</tissue>
    </source>
</reference>